<feature type="transmembrane region" description="Helical" evidence="1">
    <location>
        <begin position="29"/>
        <end position="47"/>
    </location>
</feature>
<reference evidence="2" key="1">
    <citation type="journal article" date="2020" name="Nature">
        <title>Giant virus diversity and host interactions through global metagenomics.</title>
        <authorList>
            <person name="Schulz F."/>
            <person name="Roux S."/>
            <person name="Paez-Espino D."/>
            <person name="Jungbluth S."/>
            <person name="Walsh D.A."/>
            <person name="Denef V.J."/>
            <person name="McMahon K.D."/>
            <person name="Konstantinidis K.T."/>
            <person name="Eloe-Fadrosh E.A."/>
            <person name="Kyrpides N.C."/>
            <person name="Woyke T."/>
        </authorList>
    </citation>
    <scope>NUCLEOTIDE SEQUENCE</scope>
    <source>
        <strain evidence="2">GVMAG-M-3300009187-29</strain>
    </source>
</reference>
<organism evidence="2">
    <name type="scientific">viral metagenome</name>
    <dbReference type="NCBI Taxonomy" id="1070528"/>
    <lineage>
        <taxon>unclassified sequences</taxon>
        <taxon>metagenomes</taxon>
        <taxon>organismal metagenomes</taxon>
    </lineage>
</organism>
<protein>
    <submittedName>
        <fullName evidence="2">Uncharacterized protein</fullName>
    </submittedName>
</protein>
<dbReference type="AlphaFoldDB" id="A0A6C0B467"/>
<proteinExistence type="predicted"/>
<keyword evidence="1" id="KW-0812">Transmembrane</keyword>
<sequence length="136" mass="15952">MCTILLVITSFLMSLPVIKNIIIQEDKIIFATECMLIFTFFISILFWARPIKNNTFHKFDCVFAKISICVSSMLFLLYKSNSYCDTLVYLLCFFMMTSFFSLSNSCSRRAWCSTNHIINHVIFHNIIMLTLDHFLK</sequence>
<accession>A0A6C0B467</accession>
<keyword evidence="1" id="KW-0472">Membrane</keyword>
<feature type="transmembrane region" description="Helical" evidence="1">
    <location>
        <begin position="59"/>
        <end position="80"/>
    </location>
</feature>
<dbReference type="EMBL" id="MN739053">
    <property type="protein sequence ID" value="QHS86318.1"/>
    <property type="molecule type" value="Genomic_DNA"/>
</dbReference>
<evidence type="ECO:0000313" key="2">
    <source>
        <dbReference type="EMBL" id="QHS86318.1"/>
    </source>
</evidence>
<feature type="transmembrane region" description="Helical" evidence="1">
    <location>
        <begin position="86"/>
        <end position="105"/>
    </location>
</feature>
<keyword evidence="1" id="KW-1133">Transmembrane helix</keyword>
<evidence type="ECO:0000256" key="1">
    <source>
        <dbReference type="SAM" id="Phobius"/>
    </source>
</evidence>
<name>A0A6C0B467_9ZZZZ</name>